<evidence type="ECO:0000256" key="1">
    <source>
        <dbReference type="SAM" id="SignalP"/>
    </source>
</evidence>
<gene>
    <name evidence="3" type="ORF">IAD06_08985</name>
</gene>
<organism evidence="3 4">
    <name type="scientific">Candidatus Caccoplasma intestinavium</name>
    <dbReference type="NCBI Taxonomy" id="2840716"/>
    <lineage>
        <taxon>Bacteria</taxon>
        <taxon>Pseudomonadati</taxon>
        <taxon>Bacteroidota</taxon>
        <taxon>Bacteroidia</taxon>
        <taxon>Bacteroidales</taxon>
        <taxon>Bacteroidaceae</taxon>
        <taxon>Bacteroidaceae incertae sedis</taxon>
        <taxon>Candidatus Caccoplasma</taxon>
    </lineage>
</organism>
<proteinExistence type="predicted"/>
<feature type="chain" id="PRO_5039082800" evidence="1">
    <location>
        <begin position="26"/>
        <end position="431"/>
    </location>
</feature>
<dbReference type="GO" id="GO:0016799">
    <property type="term" value="F:hydrolase activity, hydrolyzing N-glycosyl compounds"/>
    <property type="evidence" value="ECO:0007669"/>
    <property type="project" value="InterPro"/>
</dbReference>
<evidence type="ECO:0000259" key="2">
    <source>
        <dbReference type="Pfam" id="PF07632"/>
    </source>
</evidence>
<dbReference type="EMBL" id="DVKT01000066">
    <property type="protein sequence ID" value="HIT40151.1"/>
    <property type="molecule type" value="Genomic_DNA"/>
</dbReference>
<reference evidence="3" key="2">
    <citation type="journal article" date="2021" name="PeerJ">
        <title>Extensive microbial diversity within the chicken gut microbiome revealed by metagenomics and culture.</title>
        <authorList>
            <person name="Gilroy R."/>
            <person name="Ravi A."/>
            <person name="Getino M."/>
            <person name="Pursley I."/>
            <person name="Horton D.L."/>
            <person name="Alikhan N.F."/>
            <person name="Baker D."/>
            <person name="Gharbi K."/>
            <person name="Hall N."/>
            <person name="Watson M."/>
            <person name="Adriaenssens E.M."/>
            <person name="Foster-Nyarko E."/>
            <person name="Jarju S."/>
            <person name="Secka A."/>
            <person name="Antonio M."/>
            <person name="Oren A."/>
            <person name="Chaudhuri R.R."/>
            <person name="La Ragione R."/>
            <person name="Hildebrand F."/>
            <person name="Pallen M.J."/>
        </authorList>
    </citation>
    <scope>NUCLEOTIDE SEQUENCE</scope>
    <source>
        <strain evidence="3">21143</strain>
    </source>
</reference>
<dbReference type="Pfam" id="PF07632">
    <property type="entry name" value="Sde182_NH-like"/>
    <property type="match status" value="1"/>
</dbReference>
<accession>A0A9D1KEE7</accession>
<dbReference type="Gene3D" id="3.90.245.10">
    <property type="entry name" value="Ribonucleoside hydrolase-like"/>
    <property type="match status" value="1"/>
</dbReference>
<evidence type="ECO:0000313" key="4">
    <source>
        <dbReference type="Proteomes" id="UP000886722"/>
    </source>
</evidence>
<comment type="caution">
    <text evidence="3">The sequence shown here is derived from an EMBL/GenBank/DDBJ whole genome shotgun (WGS) entry which is preliminary data.</text>
</comment>
<dbReference type="AlphaFoldDB" id="A0A9D1KEE7"/>
<dbReference type="InterPro" id="IPR036452">
    <property type="entry name" value="Ribo_hydro-like"/>
</dbReference>
<keyword evidence="1" id="KW-0732">Signal</keyword>
<feature type="domain" description="Cellulose-binding Sde182 nucleoside hydrolase-like" evidence="2">
    <location>
        <begin position="34"/>
        <end position="276"/>
    </location>
</feature>
<reference evidence="3" key="1">
    <citation type="submission" date="2020-10" db="EMBL/GenBank/DDBJ databases">
        <authorList>
            <person name="Gilroy R."/>
        </authorList>
    </citation>
    <scope>NUCLEOTIDE SEQUENCE</scope>
    <source>
        <strain evidence="3">21143</strain>
    </source>
</reference>
<feature type="signal peptide" evidence="1">
    <location>
        <begin position="1"/>
        <end position="25"/>
    </location>
</feature>
<evidence type="ECO:0000313" key="3">
    <source>
        <dbReference type="EMBL" id="HIT40151.1"/>
    </source>
</evidence>
<dbReference type="SUPFAM" id="SSF53590">
    <property type="entry name" value="Nucleoside hydrolase"/>
    <property type="match status" value="1"/>
</dbReference>
<name>A0A9D1KEE7_9BACT</name>
<dbReference type="InterPro" id="IPR011483">
    <property type="entry name" value="Sde182_NH-like"/>
</dbReference>
<sequence length="431" mass="48962">MKHTFSSKKIFFAVLCIFCSSAVFSQQPIPEKPRILISTDIGGTDPDDNQSIAHFLMYSDLFDTEGLVSSPSYGSGSKAELLRMIDLYEKDFPQLKKHNKNLATPKYLRSICKQGRRGAAPYCGYMTPTEGSEWIVKCARKKSDRPLWILVWGGLDDIAQALHDAPDIQDKIRIYWIGGPNKKWSTNSYAYIVENFPNLWFIENNAAYRGFIGNKKIADRYNGNYYDIYIKGAGHLGADYINYYKGQSKLGDTPSLLYMMDGDPNDPYKESWGGSFERLPYSSRVVIDRPATAQDTVPVYSIIEFRIKGPVTDIPADSTCFTLTIGKQNWGGYHLGNGVYAVRHTTYYLGTLPYTIVSDIPGFPEQKGEITIENVWPGEKRATDYPVGKNWFTDRGDKNLIENDCLGSKTVSKWRNDAMEDWGKRWSWLKK</sequence>
<protein>
    <submittedName>
        <fullName evidence="3">DUF1593 domain-containing protein</fullName>
    </submittedName>
</protein>
<dbReference type="Proteomes" id="UP000886722">
    <property type="component" value="Unassembled WGS sequence"/>
</dbReference>